<comment type="caution">
    <text evidence="3">The sequence shown here is derived from an EMBL/GenBank/DDBJ whole genome shotgun (WGS) entry which is preliminary data.</text>
</comment>
<feature type="chain" id="PRO_5022888821" evidence="2">
    <location>
        <begin position="25"/>
        <end position="202"/>
    </location>
</feature>
<dbReference type="AlphaFoldDB" id="A0A5B1M444"/>
<gene>
    <name evidence="3" type="ORF">F0U47_08050</name>
</gene>
<organism evidence="3 4">
    <name type="scientific">Nocardioides antri</name>
    <dbReference type="NCBI Taxonomy" id="2607659"/>
    <lineage>
        <taxon>Bacteria</taxon>
        <taxon>Bacillati</taxon>
        <taxon>Actinomycetota</taxon>
        <taxon>Actinomycetes</taxon>
        <taxon>Propionibacteriales</taxon>
        <taxon>Nocardioidaceae</taxon>
        <taxon>Nocardioides</taxon>
    </lineage>
</organism>
<feature type="compositionally biased region" description="Basic and acidic residues" evidence="1">
    <location>
        <begin position="191"/>
        <end position="202"/>
    </location>
</feature>
<evidence type="ECO:0000256" key="1">
    <source>
        <dbReference type="SAM" id="MobiDB-lite"/>
    </source>
</evidence>
<dbReference type="RefSeq" id="WP_149749782.1">
    <property type="nucleotide sequence ID" value="NZ_VUJW01000003.1"/>
</dbReference>
<feature type="region of interest" description="Disordered" evidence="1">
    <location>
        <begin position="165"/>
        <end position="202"/>
    </location>
</feature>
<feature type="signal peptide" evidence="2">
    <location>
        <begin position="1"/>
        <end position="24"/>
    </location>
</feature>
<keyword evidence="2" id="KW-0732">Signal</keyword>
<evidence type="ECO:0000313" key="4">
    <source>
        <dbReference type="Proteomes" id="UP000324351"/>
    </source>
</evidence>
<proteinExistence type="predicted"/>
<accession>A0A5B1M444</accession>
<keyword evidence="4" id="KW-1185">Reference proteome</keyword>
<reference evidence="3 4" key="1">
    <citation type="submission" date="2019-09" db="EMBL/GenBank/DDBJ databases">
        <title>Nocardioides panacisoli sp. nov., isolated from the soil of a ginseng field.</title>
        <authorList>
            <person name="Cho C."/>
        </authorList>
    </citation>
    <scope>NUCLEOTIDE SEQUENCE [LARGE SCALE GENOMIC DNA]</scope>
    <source>
        <strain evidence="3 4">BN140041</strain>
    </source>
</reference>
<name>A0A5B1M444_9ACTN</name>
<evidence type="ECO:0000256" key="2">
    <source>
        <dbReference type="SAM" id="SignalP"/>
    </source>
</evidence>
<dbReference type="EMBL" id="VUJW01000003">
    <property type="protein sequence ID" value="KAA1427416.1"/>
    <property type="molecule type" value="Genomic_DNA"/>
</dbReference>
<dbReference type="Proteomes" id="UP000324351">
    <property type="component" value="Unassembled WGS sequence"/>
</dbReference>
<evidence type="ECO:0000313" key="3">
    <source>
        <dbReference type="EMBL" id="KAA1427416.1"/>
    </source>
</evidence>
<reference evidence="3 4" key="2">
    <citation type="submission" date="2019-09" db="EMBL/GenBank/DDBJ databases">
        <authorList>
            <person name="Jin C."/>
        </authorList>
    </citation>
    <scope>NUCLEOTIDE SEQUENCE [LARGE SCALE GENOMIC DNA]</scope>
    <source>
        <strain evidence="3 4">BN140041</strain>
    </source>
</reference>
<sequence>MLHRRSTALVAVLLPLAAALTSCGFDYPTDRVNTIAAGVNNRDASVDVLGARVVAFAEGQGRLIGTLVYNENTAEEPAQLVKVEGEGVEVVVTNVEVAPNGRINLADDADAEPIQVTGDFTAGDVITLSYEFSTGEVVEADVPVVKHCGQYEHIADPGFDATDAAEDEHAEEEHAGDEHTEEADATFLCEHPTEAPEEEGGH</sequence>
<protein>
    <submittedName>
        <fullName evidence="3">Uncharacterized protein</fullName>
    </submittedName>
</protein>
<dbReference type="PROSITE" id="PS51257">
    <property type="entry name" value="PROKAR_LIPOPROTEIN"/>
    <property type="match status" value="1"/>
</dbReference>